<evidence type="ECO:0008006" key="3">
    <source>
        <dbReference type="Google" id="ProtNLM"/>
    </source>
</evidence>
<sequence length="765" mass="87148">MAAKRDLLAIPTELHIEILANLTLADQLRASQAIDIWFRLLNDGTLKRTRYATIAPGIRGFHQLVSHPGALICTVVEGIVQDYLYICDEERPAGESDLVYEGEKQKRYRRAPRFSISKHPILDEPIISPAMFEDIVSGKQPGSERQPHYGLERDYYGYRETLQAPKTWTVTDGKTVREFIQTIAKVAHDNSPEWSFREPSRLDRKTELLFWHGWDGEDEDSLEPILDGIIYYTLNESFQLKHRFRQRRISQSDATLTSYNKCPLTAVLLLFTMYIPPEIILSIVDYLDCTPDSSTSDRATLIALRSANKDFYAVVTTVLFRDFSLHYGVSRSIPQMQGIALSSVIRPHVRSLFIPSESFFPLGKEVQFNTRDYYPWSRGSALDWLTVPDYSQALPVRKGSKGRPSHAKQTLMFHYPFREFPTKPWQGFSLRKKEFREQEQGYSTALSNLIEACENLEEIHIALGLGEDTTRMLTFGKILGKHLMPQIVAKGIRKLVISAPSAHNISLPFTEYVETSNERFGHLPNFSSLESLVVESCYGSSAEPASKDFVALLDTLTGLNYFKLSLSSPMSQHSTKGVSCYPISSTCHNLTTVKLSSLFLGENEDFLENFLSAVPTITDLVLYHVALPISSRLPENHSLLAKTWRSLFQHISSVLPRLTTFQFRHLMYGATPEPIWWNRDKKDVLLLLPKAVNNQQLTTIAWSLSLAGAELVSPFDEDLKGLRFLRKVVRERRIGQNLSIDTYSEDVPITMWAEGREQWTYLADE</sequence>
<reference evidence="1 2" key="1">
    <citation type="submission" date="2019-03" db="EMBL/GenBank/DDBJ databases">
        <title>Nematode-trapping fungi genome.</title>
        <authorList>
            <person name="Vidal-Diez De Ulzurrun G."/>
        </authorList>
    </citation>
    <scope>NUCLEOTIDE SEQUENCE [LARGE SCALE GENOMIC DNA]</scope>
    <source>
        <strain evidence="1 2">TWF154</strain>
    </source>
</reference>
<gene>
    <name evidence="1" type="ORF">EYR41_010649</name>
</gene>
<dbReference type="AlphaFoldDB" id="A0A8H2HF77"/>
<accession>A0A8H2HF77</accession>
<evidence type="ECO:0000313" key="1">
    <source>
        <dbReference type="EMBL" id="TGJ64604.1"/>
    </source>
</evidence>
<dbReference type="Gene3D" id="3.80.10.10">
    <property type="entry name" value="Ribonuclease Inhibitor"/>
    <property type="match status" value="1"/>
</dbReference>
<dbReference type="InterPro" id="IPR032675">
    <property type="entry name" value="LRR_dom_sf"/>
</dbReference>
<organism evidence="1 2">
    <name type="scientific">Orbilia oligospora</name>
    <name type="common">Nematode-trapping fungus</name>
    <name type="synonym">Arthrobotrys oligospora</name>
    <dbReference type="NCBI Taxonomy" id="2813651"/>
    <lineage>
        <taxon>Eukaryota</taxon>
        <taxon>Fungi</taxon>
        <taxon>Dikarya</taxon>
        <taxon>Ascomycota</taxon>
        <taxon>Pezizomycotina</taxon>
        <taxon>Orbiliomycetes</taxon>
        <taxon>Orbiliales</taxon>
        <taxon>Orbiliaceae</taxon>
        <taxon>Orbilia</taxon>
    </lineage>
</organism>
<dbReference type="EMBL" id="SOZJ01000007">
    <property type="protein sequence ID" value="TGJ64604.1"/>
    <property type="molecule type" value="Genomic_DNA"/>
</dbReference>
<proteinExistence type="predicted"/>
<name>A0A8H2HF77_ORBOL</name>
<evidence type="ECO:0000313" key="2">
    <source>
        <dbReference type="Proteomes" id="UP000297595"/>
    </source>
</evidence>
<dbReference type="Proteomes" id="UP000297595">
    <property type="component" value="Unassembled WGS sequence"/>
</dbReference>
<comment type="caution">
    <text evidence="1">The sequence shown here is derived from an EMBL/GenBank/DDBJ whole genome shotgun (WGS) entry which is preliminary data.</text>
</comment>
<protein>
    <recommendedName>
        <fullName evidence="3">F-box domain-containing protein</fullName>
    </recommendedName>
</protein>